<dbReference type="RefSeq" id="WP_071656932.1">
    <property type="nucleotide sequence ID" value="NZ_MLCF01000063.1"/>
</dbReference>
<gene>
    <name evidence="2" type="ORF">BIV57_12760</name>
</gene>
<evidence type="ECO:0000313" key="3">
    <source>
        <dbReference type="Proteomes" id="UP000243342"/>
    </source>
</evidence>
<dbReference type="EMBL" id="MLCF01000063">
    <property type="protein sequence ID" value="OIV37104.1"/>
    <property type="molecule type" value="Genomic_DNA"/>
</dbReference>
<proteinExistence type="predicted"/>
<organism evidence="2 3">
    <name type="scientific">Mangrovactinospora gilvigrisea</name>
    <dbReference type="NCBI Taxonomy" id="1428644"/>
    <lineage>
        <taxon>Bacteria</taxon>
        <taxon>Bacillati</taxon>
        <taxon>Actinomycetota</taxon>
        <taxon>Actinomycetes</taxon>
        <taxon>Kitasatosporales</taxon>
        <taxon>Streptomycetaceae</taxon>
        <taxon>Mangrovactinospora</taxon>
    </lineage>
</organism>
<reference evidence="2 3" key="1">
    <citation type="submission" date="2016-10" db="EMBL/GenBank/DDBJ databases">
        <title>Genome sequence of Streptomyces gilvigriseus MUSC 26.</title>
        <authorList>
            <person name="Lee L.-H."/>
            <person name="Ser H.-L."/>
        </authorList>
    </citation>
    <scope>NUCLEOTIDE SEQUENCE [LARGE SCALE GENOMIC DNA]</scope>
    <source>
        <strain evidence="2 3">MUSC 26</strain>
    </source>
</reference>
<comment type="caution">
    <text evidence="2">The sequence shown here is derived from an EMBL/GenBank/DDBJ whole genome shotgun (WGS) entry which is preliminary data.</text>
</comment>
<sequence length="172" mass="18623">MPRRITTTSLAKAANVNRIWVQKAVDLGLISLQSLDGEDVIAVRTFTVADQIVWPGDRRSRSVTRDAAIWLSVAVNAARDAAGDPRTTPATALWLMPDDVQVTQSHPEEMFFLGAGLRQRAAFRVPIGAWIDELPPGFELHRTTEPHPTALPKPAPGEMAKAGSTTPDHSAA</sequence>
<name>A0A1J7C6B5_9ACTN</name>
<dbReference type="AlphaFoldDB" id="A0A1J7C6B5"/>
<keyword evidence="3" id="KW-1185">Reference proteome</keyword>
<accession>A0A1J7C6B5</accession>
<feature type="region of interest" description="Disordered" evidence="1">
    <location>
        <begin position="140"/>
        <end position="172"/>
    </location>
</feature>
<evidence type="ECO:0000313" key="2">
    <source>
        <dbReference type="EMBL" id="OIV37104.1"/>
    </source>
</evidence>
<evidence type="ECO:0000256" key="1">
    <source>
        <dbReference type="SAM" id="MobiDB-lite"/>
    </source>
</evidence>
<dbReference type="Proteomes" id="UP000243342">
    <property type="component" value="Unassembled WGS sequence"/>
</dbReference>
<dbReference type="OrthoDB" id="3852365at2"/>
<protein>
    <submittedName>
        <fullName evidence="2">Uncharacterized protein</fullName>
    </submittedName>
</protein>
<feature type="compositionally biased region" description="Polar residues" evidence="1">
    <location>
        <begin position="163"/>
        <end position="172"/>
    </location>
</feature>